<dbReference type="AlphaFoldDB" id="A0A2C9DB90"/>
<dbReference type="Proteomes" id="UP000223606">
    <property type="component" value="Chromosome 1"/>
</dbReference>
<dbReference type="Pfam" id="PF00015">
    <property type="entry name" value="MCPsignal"/>
    <property type="match status" value="1"/>
</dbReference>
<keyword evidence="6" id="KW-1185">Reference proteome</keyword>
<dbReference type="EMBL" id="LT960614">
    <property type="protein sequence ID" value="SON57594.1"/>
    <property type="molecule type" value="Genomic_DNA"/>
</dbReference>
<dbReference type="SMART" id="SM00283">
    <property type="entry name" value="MA"/>
    <property type="match status" value="1"/>
</dbReference>
<gene>
    <name evidence="5" type="primary">mcpC</name>
    <name evidence="5" type="ORF">HDIA_4053</name>
</gene>
<dbReference type="OrthoDB" id="4514964at2"/>
<feature type="domain" description="Methyl-accepting transducer" evidence="4">
    <location>
        <begin position="99"/>
        <end position="295"/>
    </location>
</feature>
<dbReference type="PROSITE" id="PS50111">
    <property type="entry name" value="CHEMOTAXIS_TRANSDUC_2"/>
    <property type="match status" value="1"/>
</dbReference>
<evidence type="ECO:0000313" key="5">
    <source>
        <dbReference type="EMBL" id="SON57594.1"/>
    </source>
</evidence>
<keyword evidence="1 2" id="KW-0807">Transducer</keyword>
<evidence type="ECO:0000259" key="4">
    <source>
        <dbReference type="PROSITE" id="PS50111"/>
    </source>
</evidence>
<dbReference type="SUPFAM" id="SSF58104">
    <property type="entry name" value="Methyl-accepting chemotaxis protein (MCP) signaling domain"/>
    <property type="match status" value="1"/>
</dbReference>
<dbReference type="KEGG" id="hdi:HDIA_4053"/>
<dbReference type="PANTHER" id="PTHR32089:SF112">
    <property type="entry name" value="LYSOZYME-LIKE PROTEIN-RELATED"/>
    <property type="match status" value="1"/>
</dbReference>
<evidence type="ECO:0000256" key="2">
    <source>
        <dbReference type="PROSITE-ProRule" id="PRU00284"/>
    </source>
</evidence>
<organism evidence="5 6">
    <name type="scientific">Hartmannibacter diazotrophicus</name>
    <dbReference type="NCBI Taxonomy" id="1482074"/>
    <lineage>
        <taxon>Bacteria</taxon>
        <taxon>Pseudomonadati</taxon>
        <taxon>Pseudomonadota</taxon>
        <taxon>Alphaproteobacteria</taxon>
        <taxon>Hyphomicrobiales</taxon>
        <taxon>Pleomorphomonadaceae</taxon>
        <taxon>Hartmannibacter</taxon>
    </lineage>
</organism>
<evidence type="ECO:0000256" key="3">
    <source>
        <dbReference type="SAM" id="MobiDB-lite"/>
    </source>
</evidence>
<evidence type="ECO:0000256" key="1">
    <source>
        <dbReference type="ARBA" id="ARBA00023224"/>
    </source>
</evidence>
<dbReference type="GO" id="GO:0007165">
    <property type="term" value="P:signal transduction"/>
    <property type="evidence" value="ECO:0007669"/>
    <property type="project" value="UniProtKB-KW"/>
</dbReference>
<accession>A0A2C9DB90</accession>
<dbReference type="InterPro" id="IPR004089">
    <property type="entry name" value="MCPsignal_dom"/>
</dbReference>
<feature type="region of interest" description="Disordered" evidence="3">
    <location>
        <begin position="106"/>
        <end position="128"/>
    </location>
</feature>
<name>A0A2C9DB90_9HYPH</name>
<reference evidence="6" key="1">
    <citation type="submission" date="2017-09" db="EMBL/GenBank/DDBJ databases">
        <title>Genome sequence of Nannocystis excedens DSM 71.</title>
        <authorList>
            <person name="Blom J."/>
        </authorList>
    </citation>
    <scope>NUCLEOTIDE SEQUENCE [LARGE SCALE GENOMIC DNA]</scope>
    <source>
        <strain evidence="6">type strain: E19</strain>
    </source>
</reference>
<dbReference type="PANTHER" id="PTHR32089">
    <property type="entry name" value="METHYL-ACCEPTING CHEMOTAXIS PROTEIN MCPB"/>
    <property type="match status" value="1"/>
</dbReference>
<proteinExistence type="predicted"/>
<dbReference type="RefSeq" id="WP_157775756.1">
    <property type="nucleotide sequence ID" value="NZ_LT960614.1"/>
</dbReference>
<sequence length="460" mass="49426">MQLSTKNETPALVATISSGLKDVAEGNYAALKNIGGEIGASFVAIGEKLKRTYARRLGIVNGIKHDLGQIKTVVLWTYGNASRFNEASAFVVKTVEGLLEESGTVSEASRSTQNRMAQSRTRLGSAVSRSREAGHAMTRIASNFEEIETRLDHLEEAIRAIGSFANEIGTISRQTKLLALNATIEAARAGEAGKGFAVVAAEVKVLSEQTDKTTEMIGGQLARLEDVMQSIKATMQDGSGEVNKGQATFRAVEEDIGALEDDIVASDNEMASVLALLEQQAESINAMAARVKEIDELAGNNNKDTVQTIEKFHKLETSLTSQANEIIRGRDIPERGILLAQSEFTDWKNHLASALVGREDAKAAPFKATASRPFGDCLKQISAAAMHSQKGLQKLRDRETELAGLGRTIADGLSAGNFGQAIEAYVKIDEIGKALEGELQTLERDYDRIVDSTAASERAA</sequence>
<dbReference type="Gene3D" id="1.10.287.950">
    <property type="entry name" value="Methyl-accepting chemotaxis protein"/>
    <property type="match status" value="1"/>
</dbReference>
<protein>
    <submittedName>
        <fullName evidence="5">Methyl-accepting chemotaxis protein McpC</fullName>
    </submittedName>
</protein>
<dbReference type="GO" id="GO:0016020">
    <property type="term" value="C:membrane"/>
    <property type="evidence" value="ECO:0007669"/>
    <property type="project" value="InterPro"/>
</dbReference>
<feature type="compositionally biased region" description="Polar residues" evidence="3">
    <location>
        <begin position="106"/>
        <end position="122"/>
    </location>
</feature>
<evidence type="ECO:0000313" key="6">
    <source>
        <dbReference type="Proteomes" id="UP000223606"/>
    </source>
</evidence>